<sequence length="315" mass="34300">MGKLNWLGAVAALAMHAVPDGAAYADTRQTAEIRTSDVARFYAIYDAAKGKPSAEVLQREYIEGGTDGVRQFVPYRIVSGEALAKAIAGNPEVYDHARQCLNVLPTVSARLKNAFRKLAELDPDATFPPVTILIGRNNSGGTTGESGVLIGLEVTCRSNWLEADLSDRLLHLIAHEYGHIQQAPELNDGTIPANLLKQSLTEGVAELMAWLTSGSVSNTHLANWTKGHEREIEGKFLLDKDSTDISAWLYNGPGTPEHPGDLGYWVGYRIAKAYYQKAKDKRAALRVLLKLEDPDAILAQSGWHPGMTDETQPPA</sequence>
<protein>
    <submittedName>
        <fullName evidence="1">DUF2268 domain-containing protein</fullName>
    </submittedName>
</protein>
<dbReference type="Proteomes" id="UP001202281">
    <property type="component" value="Unassembled WGS sequence"/>
</dbReference>
<proteinExistence type="predicted"/>
<accession>A0ABT0BL82</accession>
<dbReference type="RefSeq" id="WP_243917469.1">
    <property type="nucleotide sequence ID" value="NZ_JALHLG010000003.1"/>
</dbReference>
<organism evidence="1 2">
    <name type="scientific">Novosphingobium beihaiensis</name>
    <dbReference type="NCBI Taxonomy" id="2930389"/>
    <lineage>
        <taxon>Bacteria</taxon>
        <taxon>Pseudomonadati</taxon>
        <taxon>Pseudomonadota</taxon>
        <taxon>Alphaproteobacteria</taxon>
        <taxon>Sphingomonadales</taxon>
        <taxon>Sphingomonadaceae</taxon>
        <taxon>Novosphingobium</taxon>
    </lineage>
</organism>
<gene>
    <name evidence="1" type="ORF">MTR66_02090</name>
</gene>
<evidence type="ECO:0000313" key="1">
    <source>
        <dbReference type="EMBL" id="MCJ2185598.1"/>
    </source>
</evidence>
<reference evidence="1 2" key="1">
    <citation type="submission" date="2022-04" db="EMBL/GenBank/DDBJ databases">
        <title>Identification of a novel bacterium isolated from mangrove sediments.</title>
        <authorList>
            <person name="Pan X."/>
        </authorList>
    </citation>
    <scope>NUCLEOTIDE SEQUENCE [LARGE SCALE GENOMIC DNA]</scope>
    <source>
        <strain evidence="1 2">B2638</strain>
    </source>
</reference>
<dbReference type="EMBL" id="JALHLG010000003">
    <property type="protein sequence ID" value="MCJ2185598.1"/>
    <property type="molecule type" value="Genomic_DNA"/>
</dbReference>
<dbReference type="Pfam" id="PF25594">
    <property type="entry name" value="GldB_lipo"/>
    <property type="match status" value="1"/>
</dbReference>
<keyword evidence="2" id="KW-1185">Reference proteome</keyword>
<comment type="caution">
    <text evidence="1">The sequence shown here is derived from an EMBL/GenBank/DDBJ whole genome shotgun (WGS) entry which is preliminary data.</text>
</comment>
<dbReference type="InterPro" id="IPR019853">
    <property type="entry name" value="GldB-like"/>
</dbReference>
<evidence type="ECO:0000313" key="2">
    <source>
        <dbReference type="Proteomes" id="UP001202281"/>
    </source>
</evidence>
<name>A0ABT0BL82_9SPHN</name>